<comment type="catalytic activity">
    <reaction evidence="10 11">
        <text>(R)-pantoate + NADP(+) = 2-dehydropantoate + NADPH + H(+)</text>
        <dbReference type="Rhea" id="RHEA:16233"/>
        <dbReference type="ChEBI" id="CHEBI:11561"/>
        <dbReference type="ChEBI" id="CHEBI:15378"/>
        <dbReference type="ChEBI" id="CHEBI:15980"/>
        <dbReference type="ChEBI" id="CHEBI:57783"/>
        <dbReference type="ChEBI" id="CHEBI:58349"/>
        <dbReference type="EC" id="1.1.1.169"/>
    </reaction>
</comment>
<evidence type="ECO:0000259" key="12">
    <source>
        <dbReference type="Pfam" id="PF02558"/>
    </source>
</evidence>
<protein>
    <recommendedName>
        <fullName evidence="5 11">2-dehydropantoate 2-reductase</fullName>
        <ecNumber evidence="4 11">1.1.1.169</ecNumber>
    </recommendedName>
    <alternativeName>
        <fullName evidence="9 11">Ketopantoate reductase</fullName>
    </alternativeName>
</protein>
<dbReference type="InterPro" id="IPR013752">
    <property type="entry name" value="KPA_reductase"/>
</dbReference>
<comment type="caution">
    <text evidence="14">The sequence shown here is derived from an EMBL/GenBank/DDBJ whole genome shotgun (WGS) entry which is preliminary data.</text>
</comment>
<dbReference type="GO" id="GO:0015940">
    <property type="term" value="P:pantothenate biosynthetic process"/>
    <property type="evidence" value="ECO:0007669"/>
    <property type="project" value="UniProtKB-KW"/>
</dbReference>
<dbReference type="InterPro" id="IPR008927">
    <property type="entry name" value="6-PGluconate_DH-like_C_sf"/>
</dbReference>
<dbReference type="SUPFAM" id="SSF48179">
    <property type="entry name" value="6-phosphogluconate dehydrogenase C-terminal domain-like"/>
    <property type="match status" value="1"/>
</dbReference>
<dbReference type="PANTHER" id="PTHR43765">
    <property type="entry name" value="2-DEHYDROPANTOATE 2-REDUCTASE-RELATED"/>
    <property type="match status" value="1"/>
</dbReference>
<reference evidence="14" key="1">
    <citation type="journal article" date="2014" name="Int. J. Syst. Evol. Microbiol.">
        <title>Complete genome sequence of Corynebacterium casei LMG S-19264T (=DSM 44701T), isolated from a smear-ripened cheese.</title>
        <authorList>
            <consortium name="US DOE Joint Genome Institute (JGI-PGF)"/>
            <person name="Walter F."/>
            <person name="Albersmeier A."/>
            <person name="Kalinowski J."/>
            <person name="Ruckert C."/>
        </authorList>
    </citation>
    <scope>NUCLEOTIDE SEQUENCE</scope>
    <source>
        <strain evidence="14">CGMCC 1.12754</strain>
    </source>
</reference>
<evidence type="ECO:0000256" key="9">
    <source>
        <dbReference type="ARBA" id="ARBA00032024"/>
    </source>
</evidence>
<keyword evidence="7 11" id="KW-0521">NADP</keyword>
<evidence type="ECO:0000256" key="1">
    <source>
        <dbReference type="ARBA" id="ARBA00002919"/>
    </source>
</evidence>
<evidence type="ECO:0000256" key="11">
    <source>
        <dbReference type="RuleBase" id="RU362068"/>
    </source>
</evidence>
<evidence type="ECO:0000256" key="8">
    <source>
        <dbReference type="ARBA" id="ARBA00023002"/>
    </source>
</evidence>
<keyword evidence="8 11" id="KW-0560">Oxidoreductase</keyword>
<sequence>MQMNIGVIGGGSIGLLVSALLSYEHTVTIYVRREQQKQALNEYRLSVSNSEIEHPVRALLSNELKKEDCLIVCVKQGGISDIVSMIHKSDQRMPVVFLQNGMGHVDYLKHFNQPIFVGAVEHGALKLSDHAILHTGKGVIKLAAFNRDIKELKTFANQLVNPVFPVCLAEDWEQMLHEKLVINAVINPLTALFDVNNGKLLRNPSLTKLAKHLCGEAALALGLNFQEQWSRVQAVADATKDNVSSMRKDLQEERKTENEAISGYLLNVSKYHIPYTAFVYDSIRALEVMKGIKE</sequence>
<organism evidence="14 15">
    <name type="scientific">Virgibacillus oceani</name>
    <dbReference type="NCBI Taxonomy" id="1479511"/>
    <lineage>
        <taxon>Bacteria</taxon>
        <taxon>Bacillati</taxon>
        <taxon>Bacillota</taxon>
        <taxon>Bacilli</taxon>
        <taxon>Bacillales</taxon>
        <taxon>Bacillaceae</taxon>
        <taxon>Virgibacillus</taxon>
    </lineage>
</organism>
<dbReference type="EMBL" id="BMFR01000003">
    <property type="protein sequence ID" value="GGG69866.1"/>
    <property type="molecule type" value="Genomic_DNA"/>
</dbReference>
<dbReference type="Proteomes" id="UP000622860">
    <property type="component" value="Unassembled WGS sequence"/>
</dbReference>
<dbReference type="Pfam" id="PF02558">
    <property type="entry name" value="ApbA"/>
    <property type="match status" value="1"/>
</dbReference>
<evidence type="ECO:0000259" key="13">
    <source>
        <dbReference type="Pfam" id="PF08546"/>
    </source>
</evidence>
<dbReference type="EC" id="1.1.1.169" evidence="4 11"/>
<dbReference type="AlphaFoldDB" id="A0A917M1Z8"/>
<dbReference type="SUPFAM" id="SSF51735">
    <property type="entry name" value="NAD(P)-binding Rossmann-fold domains"/>
    <property type="match status" value="1"/>
</dbReference>
<keyword evidence="15" id="KW-1185">Reference proteome</keyword>
<dbReference type="PANTHER" id="PTHR43765:SF2">
    <property type="entry name" value="2-DEHYDROPANTOATE 2-REDUCTASE"/>
    <property type="match status" value="1"/>
</dbReference>
<gene>
    <name evidence="14" type="primary">panE</name>
    <name evidence="14" type="ORF">GCM10011398_12350</name>
</gene>
<dbReference type="InterPro" id="IPR003710">
    <property type="entry name" value="ApbA"/>
</dbReference>
<feature type="domain" description="Ketopantoate reductase N-terminal" evidence="12">
    <location>
        <begin position="5"/>
        <end position="146"/>
    </location>
</feature>
<evidence type="ECO:0000256" key="10">
    <source>
        <dbReference type="ARBA" id="ARBA00048793"/>
    </source>
</evidence>
<evidence type="ECO:0000313" key="15">
    <source>
        <dbReference type="Proteomes" id="UP000622860"/>
    </source>
</evidence>
<evidence type="ECO:0000256" key="7">
    <source>
        <dbReference type="ARBA" id="ARBA00022857"/>
    </source>
</evidence>
<reference evidence="14" key="2">
    <citation type="submission" date="2020-09" db="EMBL/GenBank/DDBJ databases">
        <authorList>
            <person name="Sun Q."/>
            <person name="Zhou Y."/>
        </authorList>
    </citation>
    <scope>NUCLEOTIDE SEQUENCE</scope>
    <source>
        <strain evidence="14">CGMCC 1.12754</strain>
    </source>
</reference>
<evidence type="ECO:0000256" key="3">
    <source>
        <dbReference type="ARBA" id="ARBA00007870"/>
    </source>
</evidence>
<dbReference type="InterPro" id="IPR013328">
    <property type="entry name" value="6PGD_dom2"/>
</dbReference>
<evidence type="ECO:0000256" key="4">
    <source>
        <dbReference type="ARBA" id="ARBA00013014"/>
    </source>
</evidence>
<comment type="similarity">
    <text evidence="3 11">Belongs to the ketopantoate reductase family.</text>
</comment>
<dbReference type="Gene3D" id="1.10.1040.10">
    <property type="entry name" value="N-(1-d-carboxylethyl)-l-norvaline Dehydrogenase, domain 2"/>
    <property type="match status" value="1"/>
</dbReference>
<dbReference type="Pfam" id="PF08546">
    <property type="entry name" value="ApbA_C"/>
    <property type="match status" value="1"/>
</dbReference>
<dbReference type="InterPro" id="IPR013332">
    <property type="entry name" value="KPR_N"/>
</dbReference>
<evidence type="ECO:0000256" key="2">
    <source>
        <dbReference type="ARBA" id="ARBA00004994"/>
    </source>
</evidence>
<dbReference type="GO" id="GO:0008677">
    <property type="term" value="F:2-dehydropantoate 2-reductase activity"/>
    <property type="evidence" value="ECO:0007669"/>
    <property type="project" value="UniProtKB-EC"/>
</dbReference>
<proteinExistence type="inferred from homology"/>
<keyword evidence="6 11" id="KW-0566">Pantothenate biosynthesis</keyword>
<accession>A0A917M1Z8</accession>
<feature type="domain" description="Ketopantoate reductase C-terminal" evidence="13">
    <location>
        <begin position="171"/>
        <end position="287"/>
    </location>
</feature>
<dbReference type="GO" id="GO:0005737">
    <property type="term" value="C:cytoplasm"/>
    <property type="evidence" value="ECO:0007669"/>
    <property type="project" value="TreeGrafter"/>
</dbReference>
<comment type="function">
    <text evidence="1 11">Catalyzes the NADPH-dependent reduction of ketopantoate into pantoic acid.</text>
</comment>
<dbReference type="NCBIfam" id="TIGR00745">
    <property type="entry name" value="apbA_panE"/>
    <property type="match status" value="1"/>
</dbReference>
<evidence type="ECO:0000256" key="6">
    <source>
        <dbReference type="ARBA" id="ARBA00022655"/>
    </source>
</evidence>
<comment type="pathway">
    <text evidence="2 11">Cofactor biosynthesis; (R)-pantothenate biosynthesis; (R)-pantoate from 3-methyl-2-oxobutanoate: step 2/2.</text>
</comment>
<evidence type="ECO:0000256" key="5">
    <source>
        <dbReference type="ARBA" id="ARBA00019465"/>
    </source>
</evidence>
<dbReference type="Gene3D" id="3.40.50.720">
    <property type="entry name" value="NAD(P)-binding Rossmann-like Domain"/>
    <property type="match status" value="1"/>
</dbReference>
<dbReference type="InterPro" id="IPR036291">
    <property type="entry name" value="NAD(P)-bd_dom_sf"/>
</dbReference>
<evidence type="ECO:0000313" key="14">
    <source>
        <dbReference type="EMBL" id="GGG69866.1"/>
    </source>
</evidence>
<dbReference type="GO" id="GO:0050661">
    <property type="term" value="F:NADP binding"/>
    <property type="evidence" value="ECO:0007669"/>
    <property type="project" value="TreeGrafter"/>
</dbReference>
<name>A0A917M1Z8_9BACI</name>
<dbReference type="InterPro" id="IPR050838">
    <property type="entry name" value="Ketopantoate_reductase"/>
</dbReference>